<reference evidence="2 3" key="1">
    <citation type="journal article" date="2021" name="Elife">
        <title>Chloroplast acquisition without the gene transfer in kleptoplastic sea slugs, Plakobranchus ocellatus.</title>
        <authorList>
            <person name="Maeda T."/>
            <person name="Takahashi S."/>
            <person name="Yoshida T."/>
            <person name="Shimamura S."/>
            <person name="Takaki Y."/>
            <person name="Nagai Y."/>
            <person name="Toyoda A."/>
            <person name="Suzuki Y."/>
            <person name="Arimoto A."/>
            <person name="Ishii H."/>
            <person name="Satoh N."/>
            <person name="Nishiyama T."/>
            <person name="Hasebe M."/>
            <person name="Maruyama T."/>
            <person name="Minagawa J."/>
            <person name="Obokata J."/>
            <person name="Shigenobu S."/>
        </authorList>
    </citation>
    <scope>NUCLEOTIDE SEQUENCE [LARGE SCALE GENOMIC DNA]</scope>
</reference>
<dbReference type="InterPro" id="IPR029526">
    <property type="entry name" value="PGBD"/>
</dbReference>
<protein>
    <submittedName>
        <fullName evidence="2">PiggyBac transposable element-derived protein 3-like</fullName>
    </submittedName>
</protein>
<evidence type="ECO:0000313" key="2">
    <source>
        <dbReference type="EMBL" id="GFN79767.1"/>
    </source>
</evidence>
<sequence>MGGSVVMNLISVLPEEDKYCLYFDNLCTTPAILSAMKDKGYDATGILRPNHLNQCLWEGMDSMKKMKRGSMDHLLNPDENIILLRWNDNSVVTHDSTKHGITPLKNVQRFSQSEKRHIHVPCPDAVIRYNKHMGGTDRMDQNIANYRVNIRIKKW</sequence>
<dbReference type="Pfam" id="PF13843">
    <property type="entry name" value="DDE_Tnp_1_7"/>
    <property type="match status" value="1"/>
</dbReference>
<gene>
    <name evidence="2" type="ORF">PoB_000627300</name>
</gene>
<dbReference type="Proteomes" id="UP000735302">
    <property type="component" value="Unassembled WGS sequence"/>
</dbReference>
<comment type="caution">
    <text evidence="2">The sequence shown here is derived from an EMBL/GenBank/DDBJ whole genome shotgun (WGS) entry which is preliminary data.</text>
</comment>
<name>A0AAV3YBE4_9GAST</name>
<evidence type="ECO:0000259" key="1">
    <source>
        <dbReference type="Pfam" id="PF13843"/>
    </source>
</evidence>
<feature type="domain" description="PiggyBac transposable element-derived protein" evidence="1">
    <location>
        <begin position="3"/>
        <end position="155"/>
    </location>
</feature>
<dbReference type="EMBL" id="BLXT01000740">
    <property type="protein sequence ID" value="GFN79767.1"/>
    <property type="molecule type" value="Genomic_DNA"/>
</dbReference>
<organism evidence="2 3">
    <name type="scientific">Plakobranchus ocellatus</name>
    <dbReference type="NCBI Taxonomy" id="259542"/>
    <lineage>
        <taxon>Eukaryota</taxon>
        <taxon>Metazoa</taxon>
        <taxon>Spiralia</taxon>
        <taxon>Lophotrochozoa</taxon>
        <taxon>Mollusca</taxon>
        <taxon>Gastropoda</taxon>
        <taxon>Heterobranchia</taxon>
        <taxon>Euthyneura</taxon>
        <taxon>Panpulmonata</taxon>
        <taxon>Sacoglossa</taxon>
        <taxon>Placobranchoidea</taxon>
        <taxon>Plakobranchidae</taxon>
        <taxon>Plakobranchus</taxon>
    </lineage>
</organism>
<keyword evidence="3" id="KW-1185">Reference proteome</keyword>
<dbReference type="AlphaFoldDB" id="A0AAV3YBE4"/>
<evidence type="ECO:0000313" key="3">
    <source>
        <dbReference type="Proteomes" id="UP000735302"/>
    </source>
</evidence>
<proteinExistence type="predicted"/>
<dbReference type="PANTHER" id="PTHR47272">
    <property type="entry name" value="DDE_TNP_1_7 DOMAIN-CONTAINING PROTEIN"/>
    <property type="match status" value="1"/>
</dbReference>
<accession>A0AAV3YBE4</accession>